<comment type="similarity">
    <text evidence="2">Belongs to the FPP/GGPP synthase family.</text>
</comment>
<dbReference type="GO" id="GO:0004659">
    <property type="term" value="F:prenyltransferase activity"/>
    <property type="evidence" value="ECO:0007669"/>
    <property type="project" value="InterPro"/>
</dbReference>
<reference evidence="7 8" key="1">
    <citation type="journal article" date="2018" name="MBio">
        <title>Comparative Genomics Reveals the Core Gene Toolbox for the Fungus-Insect Symbiosis.</title>
        <authorList>
            <person name="Wang Y."/>
            <person name="Stata M."/>
            <person name="Wang W."/>
            <person name="Stajich J.E."/>
            <person name="White M.M."/>
            <person name="Moncalvo J.M."/>
        </authorList>
    </citation>
    <scope>NUCLEOTIDE SEQUENCE [LARGE SCALE GENOMIC DNA]</scope>
    <source>
        <strain evidence="7 8">SWE-8-4</strain>
    </source>
</reference>
<name>A0A2T9YJL9_9FUNG</name>
<evidence type="ECO:0000256" key="5">
    <source>
        <dbReference type="ARBA" id="ARBA00022842"/>
    </source>
</evidence>
<evidence type="ECO:0000256" key="1">
    <source>
        <dbReference type="ARBA" id="ARBA00001946"/>
    </source>
</evidence>
<evidence type="ECO:0000256" key="3">
    <source>
        <dbReference type="ARBA" id="ARBA00022679"/>
    </source>
</evidence>
<dbReference type="PROSITE" id="PS00723">
    <property type="entry name" value="POLYPRENYL_SYNTHASE_1"/>
    <property type="match status" value="1"/>
</dbReference>
<keyword evidence="8" id="KW-1185">Reference proteome</keyword>
<dbReference type="InterPro" id="IPR033749">
    <property type="entry name" value="Polyprenyl_synt_CS"/>
</dbReference>
<comment type="caution">
    <text evidence="7">The sequence shown here is derived from an EMBL/GenBank/DDBJ whole genome shotgun (WGS) entry which is preliminary data.</text>
</comment>
<evidence type="ECO:0000256" key="4">
    <source>
        <dbReference type="ARBA" id="ARBA00022723"/>
    </source>
</evidence>
<dbReference type="GO" id="GO:0008299">
    <property type="term" value="P:isoprenoid biosynthetic process"/>
    <property type="evidence" value="ECO:0007669"/>
    <property type="project" value="UniProtKB-KW"/>
</dbReference>
<dbReference type="AlphaFoldDB" id="A0A2T9YJL9"/>
<dbReference type="Gene3D" id="1.10.600.10">
    <property type="entry name" value="Farnesyl Diphosphate Synthase"/>
    <property type="match status" value="1"/>
</dbReference>
<dbReference type="OrthoDB" id="9927103at2759"/>
<evidence type="ECO:0000313" key="8">
    <source>
        <dbReference type="Proteomes" id="UP000245383"/>
    </source>
</evidence>
<keyword evidence="4" id="KW-0479">Metal-binding</keyword>
<dbReference type="InterPro" id="IPR008949">
    <property type="entry name" value="Isoprenoid_synthase_dom_sf"/>
</dbReference>
<proteinExistence type="inferred from homology"/>
<dbReference type="GO" id="GO:1990234">
    <property type="term" value="C:transferase complex"/>
    <property type="evidence" value="ECO:0007669"/>
    <property type="project" value="TreeGrafter"/>
</dbReference>
<dbReference type="EMBL" id="MBFR01000158">
    <property type="protein sequence ID" value="PVU92528.1"/>
    <property type="molecule type" value="Genomic_DNA"/>
</dbReference>
<dbReference type="GO" id="GO:0046872">
    <property type="term" value="F:metal ion binding"/>
    <property type="evidence" value="ECO:0007669"/>
    <property type="project" value="UniProtKB-KW"/>
</dbReference>
<dbReference type="Proteomes" id="UP000245383">
    <property type="component" value="Unassembled WGS sequence"/>
</dbReference>
<comment type="cofactor">
    <cofactor evidence="1">
        <name>Mg(2+)</name>
        <dbReference type="ChEBI" id="CHEBI:18420"/>
    </cofactor>
</comment>
<dbReference type="PANTHER" id="PTHR12001">
    <property type="entry name" value="GERANYLGERANYL PYROPHOSPHATE SYNTHASE"/>
    <property type="match status" value="1"/>
</dbReference>
<dbReference type="CDD" id="cd00685">
    <property type="entry name" value="Trans_IPPS_HT"/>
    <property type="match status" value="1"/>
</dbReference>
<accession>A0A2T9YJL9</accession>
<gene>
    <name evidence="7" type="ORF">BB561_003769</name>
</gene>
<dbReference type="PANTHER" id="PTHR12001:SF69">
    <property type="entry name" value="ALL TRANS-POLYPRENYL-DIPHOSPHATE SYNTHASE PDSS1"/>
    <property type="match status" value="1"/>
</dbReference>
<dbReference type="STRING" id="133385.A0A2T9YJL9"/>
<dbReference type="Pfam" id="PF00348">
    <property type="entry name" value="polyprenyl_synt"/>
    <property type="match status" value="1"/>
</dbReference>
<keyword evidence="6" id="KW-0414">Isoprene biosynthesis</keyword>
<dbReference type="GO" id="GO:0006744">
    <property type="term" value="P:ubiquinone biosynthetic process"/>
    <property type="evidence" value="ECO:0007669"/>
    <property type="project" value="TreeGrafter"/>
</dbReference>
<evidence type="ECO:0000313" key="7">
    <source>
        <dbReference type="EMBL" id="PVU92528.1"/>
    </source>
</evidence>
<dbReference type="InterPro" id="IPR000092">
    <property type="entry name" value="Polyprenyl_synt"/>
</dbReference>
<sequence length="537" mass="59595">MLKLKEFLQNTAKSARHMIAEPSKARPLAKFAANNIKVSQIFQPKKPTNMSAIDSENSAVKNESYAPFTKSFDSNQNTSSEASKIESNNNISQLEENIYTSLLEYLKSPIVASEISLDKLASCDYGSAKSYEFAIKEAMTLVDPEINNIDPLKLVGSELFSIAGNISKLLETGNPQLSKIARYYFQSTGKQIRPLVVLLLSQTINKMVQTPSNNPNLQFDFTLIDKSVPKDLDSDTLSILRNTLISKAFEESNNIDLYQPRTNDFGLTIFPTQKRLAEITELIHTASLVHDDIIDNSETRRGKPTTHQVFGNKMAVLAGDFLLARASISLARLRNPEVVELLATVIMDLVEGELKQLKNTQTNNNNQGSISLPNEDTFSYYLLKTYMKTSSLFANSARATAILAGSSEQVAEIAYLFGKNLGTAFQLVDDLLDFTATESQAGKPVGADLKLGIATAPVLYAWQQFPEIGKFVERRFSEPNDTKATWDLVHKSDGIEKTRKLVIEYAQKAMCALCLLSPSPSRQALLQLTNSLIYRKM</sequence>
<protein>
    <submittedName>
        <fullName evidence="7">Uncharacterized protein</fullName>
    </submittedName>
</protein>
<dbReference type="PROSITE" id="PS00444">
    <property type="entry name" value="POLYPRENYL_SYNTHASE_2"/>
    <property type="match status" value="1"/>
</dbReference>
<dbReference type="SUPFAM" id="SSF48576">
    <property type="entry name" value="Terpenoid synthases"/>
    <property type="match status" value="1"/>
</dbReference>
<organism evidence="7 8">
    <name type="scientific">Smittium simulii</name>
    <dbReference type="NCBI Taxonomy" id="133385"/>
    <lineage>
        <taxon>Eukaryota</taxon>
        <taxon>Fungi</taxon>
        <taxon>Fungi incertae sedis</taxon>
        <taxon>Zoopagomycota</taxon>
        <taxon>Kickxellomycotina</taxon>
        <taxon>Harpellomycetes</taxon>
        <taxon>Harpellales</taxon>
        <taxon>Legeriomycetaceae</taxon>
        <taxon>Smittium</taxon>
    </lineage>
</organism>
<keyword evidence="3" id="KW-0808">Transferase</keyword>
<keyword evidence="5" id="KW-0460">Magnesium</keyword>
<dbReference type="SFLD" id="SFLDS00005">
    <property type="entry name" value="Isoprenoid_Synthase_Type_I"/>
    <property type="match status" value="1"/>
</dbReference>
<evidence type="ECO:0000256" key="6">
    <source>
        <dbReference type="ARBA" id="ARBA00023229"/>
    </source>
</evidence>
<evidence type="ECO:0000256" key="2">
    <source>
        <dbReference type="ARBA" id="ARBA00006706"/>
    </source>
</evidence>